<evidence type="ECO:0000313" key="2">
    <source>
        <dbReference type="Proteomes" id="UP000289169"/>
    </source>
</evidence>
<organism evidence="1 2">
    <name type="scientific">Acinetobacter phage Henu6</name>
    <dbReference type="NCBI Taxonomy" id="2500136"/>
    <lineage>
        <taxon>Viruses</taxon>
        <taxon>Duplodnaviria</taxon>
        <taxon>Heunggongvirae</taxon>
        <taxon>Uroviricota</taxon>
        <taxon>Caudoviricetes</taxon>
        <taxon>Pantevenvirales</taxon>
        <taxon>Straboviridae</taxon>
        <taxon>Twarogvirinae</taxon>
        <taxon>Zedzedvirus</taxon>
        <taxon>Zedzedvirus zz1</taxon>
    </lineage>
</organism>
<dbReference type="EMBL" id="MK240351">
    <property type="protein sequence ID" value="QAU03952.1"/>
    <property type="molecule type" value="Genomic_DNA"/>
</dbReference>
<reference evidence="1 2" key="1">
    <citation type="submission" date="2018-11" db="EMBL/GenBank/DDBJ databases">
        <authorList>
            <person name="Teng T."/>
        </authorList>
    </citation>
    <scope>NUCLEOTIDE SEQUENCE [LARGE SCALE GENOMIC DNA]</scope>
</reference>
<gene>
    <name evidence="1" type="ORF">Henu6_gp149</name>
</gene>
<evidence type="ECO:0000313" key="1">
    <source>
        <dbReference type="EMBL" id="QAU03952.1"/>
    </source>
</evidence>
<proteinExistence type="predicted"/>
<protein>
    <submittedName>
        <fullName evidence="1">Uncharacterized protein</fullName>
    </submittedName>
</protein>
<dbReference type="Proteomes" id="UP000289169">
    <property type="component" value="Segment"/>
</dbReference>
<name>A0A410T5B3_9CAUD</name>
<accession>A0A410T5B3</accession>
<sequence>MKSSQTNEVFERLETHLFIIQEKPQGFSVNWQPAILKALNLPRPKTYFNTVDQVRKNIETTLNARCTHNSTVEYVHTMAMQSYQSDLRITPTLHILNYLVGVI</sequence>